<dbReference type="InterPro" id="IPR003661">
    <property type="entry name" value="HisK_dim/P_dom"/>
</dbReference>
<dbReference type="AlphaFoldDB" id="A0A0L8V7S0"/>
<evidence type="ECO:0000256" key="5">
    <source>
        <dbReference type="ARBA" id="ARBA00022553"/>
    </source>
</evidence>
<dbReference type="EC" id="2.7.13.3" evidence="3"/>
<evidence type="ECO:0000256" key="10">
    <source>
        <dbReference type="ARBA" id="ARBA00023012"/>
    </source>
</evidence>
<evidence type="ECO:0000256" key="7">
    <source>
        <dbReference type="ARBA" id="ARBA00022741"/>
    </source>
</evidence>
<dbReference type="EMBL" id="LGIA01000161">
    <property type="protein sequence ID" value="KOH44525.1"/>
    <property type="molecule type" value="Genomic_DNA"/>
</dbReference>
<dbReference type="Pfam" id="PF02518">
    <property type="entry name" value="HATPase_c"/>
    <property type="match status" value="1"/>
</dbReference>
<evidence type="ECO:0000256" key="2">
    <source>
        <dbReference type="ARBA" id="ARBA00004236"/>
    </source>
</evidence>
<keyword evidence="12" id="KW-0175">Coiled coil</keyword>
<keyword evidence="13" id="KW-1133">Transmembrane helix</keyword>
<dbReference type="InterPro" id="IPR011123">
    <property type="entry name" value="Y_Y_Y"/>
</dbReference>
<dbReference type="GO" id="GO:0005886">
    <property type="term" value="C:plasma membrane"/>
    <property type="evidence" value="ECO:0007669"/>
    <property type="project" value="UniProtKB-SubCell"/>
</dbReference>
<keyword evidence="9" id="KW-0067">ATP-binding</keyword>
<feature type="domain" description="Histidine kinase" evidence="14">
    <location>
        <begin position="952"/>
        <end position="1170"/>
    </location>
</feature>
<keyword evidence="4" id="KW-1003">Cell membrane</keyword>
<dbReference type="PANTHER" id="PTHR43547:SF2">
    <property type="entry name" value="HYBRID SIGNAL TRANSDUCTION HISTIDINE KINASE C"/>
    <property type="match status" value="1"/>
</dbReference>
<dbReference type="InterPro" id="IPR011110">
    <property type="entry name" value="Reg_prop"/>
</dbReference>
<dbReference type="SUPFAM" id="SSF63829">
    <property type="entry name" value="Calcium-dependent phosphotriesterase"/>
    <property type="match status" value="3"/>
</dbReference>
<dbReference type="Proteomes" id="UP000036958">
    <property type="component" value="Unassembled WGS sequence"/>
</dbReference>
<dbReference type="Gene3D" id="2.60.40.10">
    <property type="entry name" value="Immunoglobulins"/>
    <property type="match status" value="1"/>
</dbReference>
<dbReference type="SUPFAM" id="SSF55874">
    <property type="entry name" value="ATPase domain of HSP90 chaperone/DNA topoisomerase II/histidine kinase"/>
    <property type="match status" value="1"/>
</dbReference>
<dbReference type="PANTHER" id="PTHR43547">
    <property type="entry name" value="TWO-COMPONENT HISTIDINE KINASE"/>
    <property type="match status" value="1"/>
</dbReference>
<keyword evidence="13" id="KW-0812">Transmembrane</keyword>
<dbReference type="SMART" id="SM00388">
    <property type="entry name" value="HisKA"/>
    <property type="match status" value="1"/>
</dbReference>
<feature type="coiled-coil region" evidence="12">
    <location>
        <begin position="883"/>
        <end position="945"/>
    </location>
</feature>
<evidence type="ECO:0000256" key="3">
    <source>
        <dbReference type="ARBA" id="ARBA00012438"/>
    </source>
</evidence>
<keyword evidence="6 15" id="KW-0808">Transferase</keyword>
<keyword evidence="5" id="KW-0597">Phosphoprotein</keyword>
<dbReference type="PROSITE" id="PS50109">
    <property type="entry name" value="HIS_KIN"/>
    <property type="match status" value="1"/>
</dbReference>
<dbReference type="PRINTS" id="PR00344">
    <property type="entry name" value="BCTRLSENSOR"/>
</dbReference>
<gene>
    <name evidence="15" type="ORF">NC99_27550</name>
</gene>
<dbReference type="Gene3D" id="2.130.10.10">
    <property type="entry name" value="YVTN repeat-like/Quinoprotein amine dehydrogenase"/>
    <property type="match status" value="2"/>
</dbReference>
<protein>
    <recommendedName>
        <fullName evidence="3">histidine kinase</fullName>
        <ecNumber evidence="3">2.7.13.3</ecNumber>
    </recommendedName>
</protein>
<evidence type="ECO:0000259" key="14">
    <source>
        <dbReference type="PROSITE" id="PS50109"/>
    </source>
</evidence>
<dbReference type="GO" id="GO:0005524">
    <property type="term" value="F:ATP binding"/>
    <property type="evidence" value="ECO:0007669"/>
    <property type="project" value="UniProtKB-KW"/>
</dbReference>
<comment type="caution">
    <text evidence="15">The sequence shown here is derived from an EMBL/GenBank/DDBJ whole genome shotgun (WGS) entry which is preliminary data.</text>
</comment>
<dbReference type="InterPro" id="IPR015943">
    <property type="entry name" value="WD40/YVTN_repeat-like_dom_sf"/>
</dbReference>
<dbReference type="InterPro" id="IPR003594">
    <property type="entry name" value="HATPase_dom"/>
</dbReference>
<proteinExistence type="predicted"/>
<dbReference type="InterPro" id="IPR036890">
    <property type="entry name" value="HATPase_C_sf"/>
</dbReference>
<accession>A0A0L8V7S0</accession>
<evidence type="ECO:0000313" key="15">
    <source>
        <dbReference type="EMBL" id="KOH44525.1"/>
    </source>
</evidence>
<evidence type="ECO:0000256" key="4">
    <source>
        <dbReference type="ARBA" id="ARBA00022475"/>
    </source>
</evidence>
<keyword evidence="16" id="KW-1185">Reference proteome</keyword>
<dbReference type="RefSeq" id="WP_053184226.1">
    <property type="nucleotide sequence ID" value="NZ_LGIA01000161.1"/>
</dbReference>
<organism evidence="15 16">
    <name type="scientific">Sunxiuqinia dokdonensis</name>
    <dbReference type="NCBI Taxonomy" id="1409788"/>
    <lineage>
        <taxon>Bacteria</taxon>
        <taxon>Pseudomonadati</taxon>
        <taxon>Bacteroidota</taxon>
        <taxon>Bacteroidia</taxon>
        <taxon>Marinilabiliales</taxon>
        <taxon>Prolixibacteraceae</taxon>
        <taxon>Sunxiuqinia</taxon>
    </lineage>
</organism>
<comment type="catalytic activity">
    <reaction evidence="1">
        <text>ATP + protein L-histidine = ADP + protein N-phospho-L-histidine.</text>
        <dbReference type="EC" id="2.7.13.3"/>
    </reaction>
</comment>
<evidence type="ECO:0000256" key="13">
    <source>
        <dbReference type="SAM" id="Phobius"/>
    </source>
</evidence>
<dbReference type="OrthoDB" id="717811at2"/>
<name>A0A0L8V7S0_9BACT</name>
<dbReference type="PATRIC" id="fig|1409788.3.peg.2839"/>
<evidence type="ECO:0000256" key="1">
    <source>
        <dbReference type="ARBA" id="ARBA00000085"/>
    </source>
</evidence>
<dbReference type="InterPro" id="IPR005467">
    <property type="entry name" value="His_kinase_dom"/>
</dbReference>
<dbReference type="InterPro" id="IPR036097">
    <property type="entry name" value="HisK_dim/P_sf"/>
</dbReference>
<reference evidence="16" key="1">
    <citation type="submission" date="2015-07" db="EMBL/GenBank/DDBJ databases">
        <title>Genome sequencing of Sunxiuqinia dokdonensis strain SK.</title>
        <authorList>
            <person name="Ahn S."/>
            <person name="Kim B.-C."/>
        </authorList>
    </citation>
    <scope>NUCLEOTIDE SEQUENCE [LARGE SCALE GENOMIC DNA]</scope>
    <source>
        <strain evidence="16">SK</strain>
    </source>
</reference>
<dbReference type="Pfam" id="PF07495">
    <property type="entry name" value="Y_Y_Y"/>
    <property type="match status" value="1"/>
</dbReference>
<keyword evidence="11 13" id="KW-0472">Membrane</keyword>
<evidence type="ECO:0000313" key="16">
    <source>
        <dbReference type="Proteomes" id="UP000036958"/>
    </source>
</evidence>
<evidence type="ECO:0000256" key="12">
    <source>
        <dbReference type="SAM" id="Coils"/>
    </source>
</evidence>
<dbReference type="SMART" id="SM00387">
    <property type="entry name" value="HATPase_c"/>
    <property type="match status" value="1"/>
</dbReference>
<dbReference type="InterPro" id="IPR004358">
    <property type="entry name" value="Sig_transdc_His_kin-like_C"/>
</dbReference>
<feature type="transmembrane region" description="Helical" evidence="13">
    <location>
        <begin position="843"/>
        <end position="866"/>
    </location>
</feature>
<sequence length="1178" mass="132584">MKNNLRKELIGSFLTDLNTKKQGGDEVSRMLFFCALMILVTMLSFGQSNSIEFDHYSTDDGLSNSYVTSILQDSRGFMWFGTGNGLNRFDGISFITYAFDPNDSTSIPGTWITSLNEDSRGNIWITTASGLCRFNREKDSFIRKNIAVDGEVIKDTYLITSFIDRSDFLWISSEHGAYGVDISTNESQASRVLGAKRFRVTEDDVSEINKSKIFSFVEDQFGVIWAASNSKNLFRFDQQQGQFIAHPMDHPEADRFSNNRKNMLESSDGVFFISIERNGLMEWNRATGQYTLHKPGKPETGPRGDVLFAIEEDANGDIWVGDRNAEGVSIFRKKTRTFSYCQSQELDSYSLNTNKINAIYRGQAGTMWVGTITGIDKHSPGKQKFKRYYSSPVLPDRLSFNNVLCFSESKTGDIWIGTDGGGLNKLNYETGKFSWYKHDPDDPESLSSNSIISVFEDHEGVVWMGTFHGGLARFEDGKFSAFLPDPDDPYAISNRNIWYVFEDSQRNLWLATLDSGIELFDRKMNRFYHYSRDEGDPSSLANNSPLQIFEDSRQKLYIVGNRGVSILDLKEQDFSEKPPRLKFKNLSFSETENSLSSNDIVCVQEDNKGNLWFGTAGSGIDKLDLTTGRFTNYSTENGLPGNSVGAILVDSLNNLWLATSKGLARFNPETEAVDVFTKADGLQSNNLKGKAIKTSWGEMFFGGATGFNSFYPEQIRHRNQHVPPVVITRLRIYNEPVGIDEQINGKVILSSDISETDELVLSYKENYFTLEFAALDYTTPAKNSFAYVMEGVDKGWVEAGTRRAANYTNLDPGEYVFRLKAANSDGVWNEQGVMLKVIITPPWWGTWLFRLAVAMLIIFLFTYLYFLRVRRFKRLQLLLEKLVSEKTAELQQMNARLREQAKSLNQTNAVLEERQAQIREQQRELTGQKDSLVQMNKELQNLNATKDKFFSIIAHDIKNPFSAILGLAEMLKANYEELDEEARLEIVDMINTSSQSVYQLLDNLLKWSRSQRGVIEFNPENIELHGAIADVIALMNGSAETKKIEFEVQVPKGLSVGADMQMLDVILRNLISNALKFTNTGGRVQVQAEASGEFVQINVSDNGVGMSPEVKEKLFEIDSNHTLRGTANEEGSGLGLILVKEFVSRHGGDIWVVSEPGKGSSFYFTLPATNPSGTFSGN</sequence>
<dbReference type="STRING" id="1409788.NC99_27550"/>
<dbReference type="CDD" id="cd00082">
    <property type="entry name" value="HisKA"/>
    <property type="match status" value="1"/>
</dbReference>
<dbReference type="FunFam" id="2.60.40.10:FF:000791">
    <property type="entry name" value="Two-component system sensor histidine kinase/response regulator"/>
    <property type="match status" value="1"/>
</dbReference>
<dbReference type="GO" id="GO:0000155">
    <property type="term" value="F:phosphorelay sensor kinase activity"/>
    <property type="evidence" value="ECO:0007669"/>
    <property type="project" value="InterPro"/>
</dbReference>
<feature type="transmembrane region" description="Helical" evidence="13">
    <location>
        <begin position="30"/>
        <end position="47"/>
    </location>
</feature>
<dbReference type="FunFam" id="3.30.565.10:FF:000023">
    <property type="entry name" value="PAS domain-containing sensor histidine kinase"/>
    <property type="match status" value="1"/>
</dbReference>
<evidence type="ECO:0000256" key="8">
    <source>
        <dbReference type="ARBA" id="ARBA00022777"/>
    </source>
</evidence>
<dbReference type="Pfam" id="PF00512">
    <property type="entry name" value="HisKA"/>
    <property type="match status" value="1"/>
</dbReference>
<evidence type="ECO:0000256" key="6">
    <source>
        <dbReference type="ARBA" id="ARBA00022679"/>
    </source>
</evidence>
<dbReference type="CDD" id="cd00075">
    <property type="entry name" value="HATPase"/>
    <property type="match status" value="1"/>
</dbReference>
<comment type="subcellular location">
    <subcellularLocation>
        <location evidence="2">Cell membrane</location>
    </subcellularLocation>
</comment>
<evidence type="ECO:0000256" key="11">
    <source>
        <dbReference type="ARBA" id="ARBA00023136"/>
    </source>
</evidence>
<dbReference type="Pfam" id="PF07494">
    <property type="entry name" value="Reg_prop"/>
    <property type="match status" value="7"/>
</dbReference>
<dbReference type="Gene3D" id="1.10.287.130">
    <property type="match status" value="1"/>
</dbReference>
<keyword evidence="10" id="KW-0902">Two-component regulatory system</keyword>
<evidence type="ECO:0000256" key="9">
    <source>
        <dbReference type="ARBA" id="ARBA00022840"/>
    </source>
</evidence>
<dbReference type="Gene3D" id="3.30.565.10">
    <property type="entry name" value="Histidine kinase-like ATPase, C-terminal domain"/>
    <property type="match status" value="1"/>
</dbReference>
<dbReference type="InterPro" id="IPR013783">
    <property type="entry name" value="Ig-like_fold"/>
</dbReference>
<keyword evidence="8 15" id="KW-0418">Kinase</keyword>
<keyword evidence="7" id="KW-0547">Nucleotide-binding</keyword>
<dbReference type="SUPFAM" id="SSF47384">
    <property type="entry name" value="Homodimeric domain of signal transducing histidine kinase"/>
    <property type="match status" value="1"/>
</dbReference>